<name>A0A021VVI4_9CELL</name>
<feature type="compositionally biased region" description="Basic and acidic residues" evidence="2">
    <location>
        <begin position="8"/>
        <end position="23"/>
    </location>
</feature>
<accession>A0A021VVI4</accession>
<proteinExistence type="inferred from homology"/>
<keyword evidence="3" id="KW-0472">Membrane</keyword>
<dbReference type="RefSeq" id="WP_245612316.1">
    <property type="nucleotide sequence ID" value="NZ_AXCW01000004.1"/>
</dbReference>
<dbReference type="Proteomes" id="UP000019753">
    <property type="component" value="Unassembled WGS sequence"/>
</dbReference>
<dbReference type="Gene3D" id="3.40.630.190">
    <property type="entry name" value="LCP protein"/>
    <property type="match status" value="1"/>
</dbReference>
<keyword evidence="6" id="KW-1185">Reference proteome</keyword>
<feature type="domain" description="Cell envelope-related transcriptional attenuator" evidence="4">
    <location>
        <begin position="120"/>
        <end position="264"/>
    </location>
</feature>
<gene>
    <name evidence="5" type="ORF">N866_13190</name>
</gene>
<reference evidence="5 6" key="1">
    <citation type="submission" date="2014-01" db="EMBL/GenBank/DDBJ databases">
        <title>Actinotalea ferrariae CF5-4.</title>
        <authorList>
            <person name="Chen F."/>
            <person name="Li Y."/>
            <person name="Wang G."/>
        </authorList>
    </citation>
    <scope>NUCLEOTIDE SEQUENCE [LARGE SCALE GENOMIC DNA]</scope>
    <source>
        <strain evidence="5 6">CF5-4</strain>
    </source>
</reference>
<feature type="region of interest" description="Disordered" evidence="2">
    <location>
        <begin position="1"/>
        <end position="23"/>
    </location>
</feature>
<dbReference type="InterPro" id="IPR004474">
    <property type="entry name" value="LytR_CpsA_psr"/>
</dbReference>
<dbReference type="PANTHER" id="PTHR33392:SF6">
    <property type="entry name" value="POLYISOPRENYL-TEICHOIC ACID--PEPTIDOGLYCAN TEICHOIC ACID TRANSFERASE TAGU"/>
    <property type="match status" value="1"/>
</dbReference>
<feature type="transmembrane region" description="Helical" evidence="3">
    <location>
        <begin position="31"/>
        <end position="54"/>
    </location>
</feature>
<feature type="region of interest" description="Disordered" evidence="2">
    <location>
        <begin position="65"/>
        <end position="91"/>
    </location>
</feature>
<dbReference type="AlphaFoldDB" id="A0A021VVI4"/>
<dbReference type="InterPro" id="IPR050922">
    <property type="entry name" value="LytR/CpsA/Psr_CW_biosynth"/>
</dbReference>
<comment type="similarity">
    <text evidence="1">Belongs to the LytR/CpsA/Psr (LCP) family.</text>
</comment>
<evidence type="ECO:0000313" key="5">
    <source>
        <dbReference type="EMBL" id="EYR65128.1"/>
    </source>
</evidence>
<protein>
    <submittedName>
        <fullName evidence="5">Transcriptional regulator</fullName>
    </submittedName>
</protein>
<evidence type="ECO:0000256" key="1">
    <source>
        <dbReference type="ARBA" id="ARBA00006068"/>
    </source>
</evidence>
<organism evidence="5 6">
    <name type="scientific">Actinotalea ferrariae CF5-4</name>
    <dbReference type="NCBI Taxonomy" id="948458"/>
    <lineage>
        <taxon>Bacteria</taxon>
        <taxon>Bacillati</taxon>
        <taxon>Actinomycetota</taxon>
        <taxon>Actinomycetes</taxon>
        <taxon>Micrococcales</taxon>
        <taxon>Cellulomonadaceae</taxon>
        <taxon>Actinotalea</taxon>
    </lineage>
</organism>
<dbReference type="Pfam" id="PF03816">
    <property type="entry name" value="LytR_cpsA_psr"/>
    <property type="match status" value="1"/>
</dbReference>
<evidence type="ECO:0000256" key="3">
    <source>
        <dbReference type="SAM" id="Phobius"/>
    </source>
</evidence>
<evidence type="ECO:0000256" key="2">
    <source>
        <dbReference type="SAM" id="MobiDB-lite"/>
    </source>
</evidence>
<keyword evidence="3" id="KW-1133">Transmembrane helix</keyword>
<evidence type="ECO:0000259" key="4">
    <source>
        <dbReference type="Pfam" id="PF03816"/>
    </source>
</evidence>
<dbReference type="NCBIfam" id="TIGR00350">
    <property type="entry name" value="lytR_cpsA_psr"/>
    <property type="match status" value="1"/>
</dbReference>
<evidence type="ECO:0000313" key="6">
    <source>
        <dbReference type="Proteomes" id="UP000019753"/>
    </source>
</evidence>
<dbReference type="EMBL" id="AXCW01000004">
    <property type="protein sequence ID" value="EYR65128.1"/>
    <property type="molecule type" value="Genomic_DNA"/>
</dbReference>
<keyword evidence="3" id="KW-0812">Transmembrane</keyword>
<feature type="compositionally biased region" description="Polar residues" evidence="2">
    <location>
        <begin position="80"/>
        <end position="91"/>
    </location>
</feature>
<comment type="caution">
    <text evidence="5">The sequence shown here is derived from an EMBL/GenBank/DDBJ whole genome shotgun (WGS) entry which is preliminary data.</text>
</comment>
<dbReference type="PANTHER" id="PTHR33392">
    <property type="entry name" value="POLYISOPRENYL-TEICHOIC ACID--PEPTIDOGLYCAN TEICHOIC ACID TRANSFERASE TAGU"/>
    <property type="match status" value="1"/>
</dbReference>
<sequence length="370" mass="40100">MSHSSGAAHDDGPGGENPEDRRLRDRRGFKVTLIALASVVVIGVVGVAVLLGSLDRNVERLGDPFAALPTRPAPLTPTPQSASGDGNQAPNQEPLTMLVLGSDSRISAGDPSQWERGAQRTDVMMLVHLPADGQSGYVMSLPRDSWVDIPGYGEAKLNAAFSYGGPTLLIQTVEQLTGLPIDHFTVTDFESFKRITDVLGGVTMNLTQPMKDANGDVVLPEGTHLLDGEEALQYVRERYNLPRGDVDRVQRQQAWIRALVRRTQDGGVLNDPSSWYPLLDAVTESIAVDEGLTRQRMVDLLTRVRSIGDANLRFFTVPLEGLGTSADGQSIVLLDRPRFDALMQSVRDGTVAQYLEQNPDAVDTLPAVTP</sequence>